<protein>
    <recommendedName>
        <fullName evidence="1">J domain-containing protein</fullName>
    </recommendedName>
</protein>
<dbReference type="Proteomes" id="UP000479710">
    <property type="component" value="Unassembled WGS sequence"/>
</dbReference>
<evidence type="ECO:0000313" key="2">
    <source>
        <dbReference type="EMBL" id="KAF0912387.1"/>
    </source>
</evidence>
<comment type="caution">
    <text evidence="2">The sequence shown here is derived from an EMBL/GenBank/DDBJ whole genome shotgun (WGS) entry which is preliminary data.</text>
</comment>
<dbReference type="PROSITE" id="PS50076">
    <property type="entry name" value="DNAJ_2"/>
    <property type="match status" value="1"/>
</dbReference>
<dbReference type="OrthoDB" id="10250354at2759"/>
<dbReference type="EMBL" id="SPHZ02000006">
    <property type="protein sequence ID" value="KAF0912387.1"/>
    <property type="molecule type" value="Genomic_DNA"/>
</dbReference>
<organism evidence="2 3">
    <name type="scientific">Oryza meyeriana var. granulata</name>
    <dbReference type="NCBI Taxonomy" id="110450"/>
    <lineage>
        <taxon>Eukaryota</taxon>
        <taxon>Viridiplantae</taxon>
        <taxon>Streptophyta</taxon>
        <taxon>Embryophyta</taxon>
        <taxon>Tracheophyta</taxon>
        <taxon>Spermatophyta</taxon>
        <taxon>Magnoliopsida</taxon>
        <taxon>Liliopsida</taxon>
        <taxon>Poales</taxon>
        <taxon>Poaceae</taxon>
        <taxon>BOP clade</taxon>
        <taxon>Oryzoideae</taxon>
        <taxon>Oryzeae</taxon>
        <taxon>Oryzinae</taxon>
        <taxon>Oryza</taxon>
        <taxon>Oryza meyeriana</taxon>
    </lineage>
</organism>
<dbReference type="SMART" id="SM00271">
    <property type="entry name" value="DnaJ"/>
    <property type="match status" value="1"/>
</dbReference>
<dbReference type="AlphaFoldDB" id="A0A6G1DIV7"/>
<reference evidence="2 3" key="1">
    <citation type="submission" date="2019-11" db="EMBL/GenBank/DDBJ databases">
        <title>Whole genome sequence of Oryza granulata.</title>
        <authorList>
            <person name="Li W."/>
        </authorList>
    </citation>
    <scope>NUCLEOTIDE SEQUENCE [LARGE SCALE GENOMIC DNA]</scope>
    <source>
        <strain evidence="3">cv. Menghai</strain>
        <tissue evidence="2">Leaf</tissue>
    </source>
</reference>
<dbReference type="GO" id="GO:0005783">
    <property type="term" value="C:endoplasmic reticulum"/>
    <property type="evidence" value="ECO:0007669"/>
    <property type="project" value="UniProtKB-ARBA"/>
</dbReference>
<sequence length="303" mass="33357">MGSCINLLPVARTWRPCWVMAVANREPAEEACRRAEEFFLTGNIACAHRLARRAQRLCPLLPGVANVLAAYDVHAAAAANPGRPDWYAVLGIDQSSSAAAAVTCDAIKRQFRRRSLLVHPDKNRSAAADGAFKLLRQACDALISDRATHHPNATATAAADAADTAARDWWSDYWARRPDSAAASSRRRAADEERTRPAGEPPMVIYCKRCDRQFVREADEVGVTCRWCRRQVRPPWERSKASSPTKAPPPPKPQLFPCPGQCPRCGARFASMVCAGKWHLQCKACSKFTMVDVQGPDMATCSR</sequence>
<proteinExistence type="predicted"/>
<dbReference type="SUPFAM" id="SSF46565">
    <property type="entry name" value="Chaperone J-domain"/>
    <property type="match status" value="1"/>
</dbReference>
<feature type="domain" description="J" evidence="1">
    <location>
        <begin position="85"/>
        <end position="147"/>
    </location>
</feature>
<name>A0A6G1DIV7_9ORYZ</name>
<dbReference type="CDD" id="cd06257">
    <property type="entry name" value="DnaJ"/>
    <property type="match status" value="1"/>
</dbReference>
<dbReference type="InterPro" id="IPR036869">
    <property type="entry name" value="J_dom_sf"/>
</dbReference>
<evidence type="ECO:0000313" key="3">
    <source>
        <dbReference type="Proteomes" id="UP000479710"/>
    </source>
</evidence>
<dbReference type="Gene3D" id="1.10.287.110">
    <property type="entry name" value="DnaJ domain"/>
    <property type="match status" value="1"/>
</dbReference>
<keyword evidence="3" id="KW-1185">Reference proteome</keyword>
<dbReference type="PANTHER" id="PTHR44137:SF63">
    <property type="entry name" value="OS10G0188200 PROTEIN"/>
    <property type="match status" value="1"/>
</dbReference>
<gene>
    <name evidence="2" type="ORF">E2562_014035</name>
</gene>
<dbReference type="Pfam" id="PF00226">
    <property type="entry name" value="DnaJ"/>
    <property type="match status" value="1"/>
</dbReference>
<dbReference type="PANTHER" id="PTHR44137">
    <property type="entry name" value="BNAC03G44070D PROTEIN"/>
    <property type="match status" value="1"/>
</dbReference>
<accession>A0A6G1DIV7</accession>
<evidence type="ECO:0000259" key="1">
    <source>
        <dbReference type="PROSITE" id="PS50076"/>
    </source>
</evidence>
<dbReference type="InterPro" id="IPR001623">
    <property type="entry name" value="DnaJ_domain"/>
</dbReference>